<keyword evidence="3" id="KW-0436">Ligase</keyword>
<dbReference type="PROSITE" id="PS50975">
    <property type="entry name" value="ATP_GRASP"/>
    <property type="match status" value="1"/>
</dbReference>
<dbReference type="SUPFAM" id="SSF56059">
    <property type="entry name" value="Glutathione synthetase ATP-binding domain-like"/>
    <property type="match status" value="1"/>
</dbReference>
<name>A0A8J7GEK2_9BACL</name>
<organism evidence="3 4">
    <name type="scientific">Savagea serpentis</name>
    <dbReference type="NCBI Taxonomy" id="2785297"/>
    <lineage>
        <taxon>Bacteria</taxon>
        <taxon>Bacillati</taxon>
        <taxon>Bacillota</taxon>
        <taxon>Bacilli</taxon>
        <taxon>Bacillales</taxon>
        <taxon>Caryophanaceae</taxon>
        <taxon>Savagea</taxon>
    </lineage>
</organism>
<dbReference type="GO" id="GO:0016874">
    <property type="term" value="F:ligase activity"/>
    <property type="evidence" value="ECO:0007669"/>
    <property type="project" value="UniProtKB-KW"/>
</dbReference>
<proteinExistence type="predicted"/>
<gene>
    <name evidence="3" type="ORF">IRY55_12475</name>
</gene>
<dbReference type="AlphaFoldDB" id="A0A8J7GEK2"/>
<comment type="caution">
    <text evidence="3">The sequence shown here is derived from an EMBL/GenBank/DDBJ whole genome shotgun (WGS) entry which is preliminary data.</text>
</comment>
<evidence type="ECO:0000256" key="1">
    <source>
        <dbReference type="PROSITE-ProRule" id="PRU00409"/>
    </source>
</evidence>
<accession>A0A8J7GEK2</accession>
<evidence type="ECO:0000313" key="4">
    <source>
        <dbReference type="Proteomes" id="UP000622653"/>
    </source>
</evidence>
<dbReference type="GO" id="GO:0046872">
    <property type="term" value="F:metal ion binding"/>
    <property type="evidence" value="ECO:0007669"/>
    <property type="project" value="InterPro"/>
</dbReference>
<evidence type="ECO:0000259" key="2">
    <source>
        <dbReference type="PROSITE" id="PS50975"/>
    </source>
</evidence>
<reference evidence="3" key="1">
    <citation type="submission" date="2020-11" db="EMBL/GenBank/DDBJ databases">
        <title>Multidrug resistant novel bacterium Savagea serpentis sp. nov., isolated from the scats of a vine snake (Ahaetulla nasuta).</title>
        <authorList>
            <person name="Venkata Ramana V."/>
            <person name="Vikas Patil S."/>
            <person name="Yogita Lugani V."/>
        </authorList>
    </citation>
    <scope>NUCLEOTIDE SEQUENCE</scope>
    <source>
        <strain evidence="3">SN6</strain>
    </source>
</reference>
<keyword evidence="1" id="KW-0547">Nucleotide-binding</keyword>
<dbReference type="RefSeq" id="WP_194563662.1">
    <property type="nucleotide sequence ID" value="NZ_JADKPV010000009.1"/>
</dbReference>
<dbReference type="Gene3D" id="3.30.1490.20">
    <property type="entry name" value="ATP-grasp fold, A domain"/>
    <property type="match status" value="1"/>
</dbReference>
<dbReference type="InterPro" id="IPR011761">
    <property type="entry name" value="ATP-grasp"/>
</dbReference>
<keyword evidence="4" id="KW-1185">Reference proteome</keyword>
<dbReference type="GO" id="GO:0005524">
    <property type="term" value="F:ATP binding"/>
    <property type="evidence" value="ECO:0007669"/>
    <property type="project" value="UniProtKB-UniRule"/>
</dbReference>
<dbReference type="Proteomes" id="UP000622653">
    <property type="component" value="Unassembled WGS sequence"/>
</dbReference>
<feature type="domain" description="ATP-grasp" evidence="2">
    <location>
        <begin position="126"/>
        <end position="324"/>
    </location>
</feature>
<dbReference type="EMBL" id="JADKPV010000009">
    <property type="protein sequence ID" value="MBF4502176.1"/>
    <property type="molecule type" value="Genomic_DNA"/>
</dbReference>
<dbReference type="Gene3D" id="3.30.470.20">
    <property type="entry name" value="ATP-grasp fold, B domain"/>
    <property type="match status" value="1"/>
</dbReference>
<dbReference type="InterPro" id="IPR013815">
    <property type="entry name" value="ATP_grasp_subdomain_1"/>
</dbReference>
<keyword evidence="1" id="KW-0067">ATP-binding</keyword>
<evidence type="ECO:0000313" key="3">
    <source>
        <dbReference type="EMBL" id="MBF4502176.1"/>
    </source>
</evidence>
<sequence length="405" mass="48005">MTEHPFIPVIIGTNINAYTMARSFHEEYGVKPIIVGRASLPFTEYSTIMHAYEYEADLHNPKTFVTFLNRVARKYANLEKKYILIGTDDLYVQLIIENKEMLREHYLFNYIDEDLMEQVYIKKNFYNLCREHGIDIPSTYYHSCASDEEFSEEVMFPVIIKPSDGVQYYRNPFEGLQKIYKVDSYEEINEVIRLVKTGGYQEDLIIQDFIPGDDTYMWDSVYYADQDGKGQLISFAQVALQEHAMTAIGNYTALLTRYNEQMMTKLARFLEAIGYVGFANFDLKYDERDGKFKVFEVNIRQGRSSYYVNACGYSMAKLFVDDLIYREKKELAYVKEPMLFSVVPKYVLRKYVQDEKLVQEMNRLIKHGKYIDPLDYKADNLLKRKWYLLMRQLNYIKKYRNSSWK</sequence>
<protein>
    <submittedName>
        <fullName evidence="3">Carboxylate--amine ligase</fullName>
    </submittedName>
</protein>